<dbReference type="EMBL" id="UPTC01001548">
    <property type="protein sequence ID" value="VBB32120.1"/>
    <property type="molecule type" value="Genomic_DNA"/>
</dbReference>
<evidence type="ECO:0000313" key="2">
    <source>
        <dbReference type="Proteomes" id="UP000276991"/>
    </source>
</evidence>
<keyword evidence="2" id="KW-1185">Reference proteome</keyword>
<dbReference type="OrthoDB" id="424465at2759"/>
<name>A0A498SK16_ACAVI</name>
<evidence type="ECO:0000313" key="1">
    <source>
        <dbReference type="EMBL" id="VBB32120.1"/>
    </source>
</evidence>
<dbReference type="AlphaFoldDB" id="A0A498SK16"/>
<reference evidence="1" key="1">
    <citation type="submission" date="2018-08" db="EMBL/GenBank/DDBJ databases">
        <authorList>
            <person name="Laetsch R D."/>
            <person name="Stevens L."/>
            <person name="Kumar S."/>
            <person name="Blaxter L. M."/>
        </authorList>
    </citation>
    <scope>NUCLEOTIDE SEQUENCE [LARGE SCALE GENOMIC DNA]</scope>
</reference>
<accession>A0A498SK16</accession>
<dbReference type="Proteomes" id="UP000276991">
    <property type="component" value="Unassembled WGS sequence"/>
</dbReference>
<sequence>MSILQRRLQRRILHTQHKARSDMLSLLLLWKYNEFVFKYGFCRHKVRRLLEGYYVPHADDLFRYANEDRRPHTDSLLQDLPVPEQEYTHVDLRDQCLECSCERFQKGHLAIKKENMRSVPQLCISGKDIL</sequence>
<proteinExistence type="predicted"/>
<gene>
    <name evidence="1" type="ORF">NAV_LOCUS6911</name>
</gene>
<protein>
    <submittedName>
        <fullName evidence="1">Uncharacterized protein</fullName>
    </submittedName>
</protein>
<organism evidence="1 2">
    <name type="scientific">Acanthocheilonema viteae</name>
    <name type="common">Filarial nematode worm</name>
    <name type="synonym">Dipetalonema viteae</name>
    <dbReference type="NCBI Taxonomy" id="6277"/>
    <lineage>
        <taxon>Eukaryota</taxon>
        <taxon>Metazoa</taxon>
        <taxon>Ecdysozoa</taxon>
        <taxon>Nematoda</taxon>
        <taxon>Chromadorea</taxon>
        <taxon>Rhabditida</taxon>
        <taxon>Spirurina</taxon>
        <taxon>Spiruromorpha</taxon>
        <taxon>Filarioidea</taxon>
        <taxon>Onchocercidae</taxon>
        <taxon>Acanthocheilonema</taxon>
    </lineage>
</organism>